<dbReference type="PROSITE" id="PS51898">
    <property type="entry name" value="TYR_RECOMBINASE"/>
    <property type="match status" value="1"/>
</dbReference>
<dbReference type="InterPro" id="IPR050090">
    <property type="entry name" value="Tyrosine_recombinase_XerCD"/>
</dbReference>
<dbReference type="Pfam" id="PF00589">
    <property type="entry name" value="Phage_integrase"/>
    <property type="match status" value="2"/>
</dbReference>
<dbReference type="GO" id="GO:0003677">
    <property type="term" value="F:DNA binding"/>
    <property type="evidence" value="ECO:0007669"/>
    <property type="project" value="InterPro"/>
</dbReference>
<dbReference type="GO" id="GO:0006310">
    <property type="term" value="P:DNA recombination"/>
    <property type="evidence" value="ECO:0007669"/>
    <property type="project" value="UniProtKB-KW"/>
</dbReference>
<feature type="domain" description="Tyr recombinase" evidence="3">
    <location>
        <begin position="172"/>
        <end position="330"/>
    </location>
</feature>
<dbReference type="InterPro" id="IPR011010">
    <property type="entry name" value="DNA_brk_join_enz"/>
</dbReference>
<dbReference type="Gene3D" id="1.10.443.10">
    <property type="entry name" value="Intergrase catalytic core"/>
    <property type="match status" value="1"/>
</dbReference>
<proteinExistence type="predicted"/>
<dbReference type="OrthoDB" id="9057547at2"/>
<dbReference type="Proteomes" id="UP000287336">
    <property type="component" value="Unassembled WGS sequence"/>
</dbReference>
<evidence type="ECO:0000256" key="1">
    <source>
        <dbReference type="ARBA" id="ARBA00022908"/>
    </source>
</evidence>
<reference evidence="4 5" key="1">
    <citation type="submission" date="2018-12" db="EMBL/GenBank/DDBJ databases">
        <title>three novel Halomonas strain isolated from plants.</title>
        <authorList>
            <person name="Sun C."/>
        </authorList>
    </citation>
    <scope>NUCLEOTIDE SEQUENCE [LARGE SCALE GENOMIC DNA]</scope>
    <source>
        <strain evidence="4 5">DSM 19434</strain>
    </source>
</reference>
<dbReference type="EMBL" id="RZHG01000030">
    <property type="protein sequence ID" value="RUR26794.1"/>
    <property type="molecule type" value="Genomic_DNA"/>
</dbReference>
<evidence type="ECO:0000313" key="5">
    <source>
        <dbReference type="Proteomes" id="UP000287336"/>
    </source>
</evidence>
<dbReference type="InterPro" id="IPR013762">
    <property type="entry name" value="Integrase-like_cat_sf"/>
</dbReference>
<name>A0A3S0YCE4_9GAMM</name>
<evidence type="ECO:0000256" key="2">
    <source>
        <dbReference type="ARBA" id="ARBA00023172"/>
    </source>
</evidence>
<evidence type="ECO:0000313" key="4">
    <source>
        <dbReference type="EMBL" id="RUR26794.1"/>
    </source>
</evidence>
<dbReference type="InterPro" id="IPR002104">
    <property type="entry name" value="Integrase_catalytic"/>
</dbReference>
<keyword evidence="1" id="KW-0229">DNA integration</keyword>
<dbReference type="SUPFAM" id="SSF56349">
    <property type="entry name" value="DNA breaking-rejoining enzymes"/>
    <property type="match status" value="1"/>
</dbReference>
<keyword evidence="5" id="KW-1185">Reference proteome</keyword>
<dbReference type="PANTHER" id="PTHR30349">
    <property type="entry name" value="PHAGE INTEGRASE-RELATED"/>
    <property type="match status" value="1"/>
</dbReference>
<comment type="caution">
    <text evidence="4">The sequence shown here is derived from an EMBL/GenBank/DDBJ whole genome shotgun (WGS) entry which is preliminary data.</text>
</comment>
<sequence length="354" mass="40367">MQARLSKRGKVMGVTTRYREARGVWVVTETSNGKRHQRTFEAEKQAREYAARRHAELIEAEFNGTMGRQERRSFMEGLARWVEEYDVSSQANSIQWVARWFEYHAPGVLIGQETLDAARRMQKEVKASGKSQSTINNRTQVVKRVLSLAYREWDWIDRPLDAKLRKPMPRNARHVYLSEDEIRALVAAIPDHREVDRRLVVMACLTGLRRGELLSLVPSNIQDGRIVLRPNQTKNGKARVVPVPDEAMGLLAELPFPTTDTRLRNSFEKARAIIGRPDLRFHDLRHTYASILANAGETMTTVQALLGHSSLTVTSRYAHFFDAKLDGIQDKLPRICDQNATTAEASKGLKLIKR</sequence>
<dbReference type="PANTHER" id="PTHR30349:SF64">
    <property type="entry name" value="PROPHAGE INTEGRASE INTD-RELATED"/>
    <property type="match status" value="1"/>
</dbReference>
<gene>
    <name evidence="4" type="ORF">ELY33_16945</name>
</gene>
<dbReference type="GO" id="GO:0015074">
    <property type="term" value="P:DNA integration"/>
    <property type="evidence" value="ECO:0007669"/>
    <property type="project" value="UniProtKB-KW"/>
</dbReference>
<keyword evidence="2" id="KW-0233">DNA recombination</keyword>
<protein>
    <recommendedName>
        <fullName evidence="3">Tyr recombinase domain-containing protein</fullName>
    </recommendedName>
</protein>
<dbReference type="CDD" id="cd00796">
    <property type="entry name" value="INT_Rci_Hp1_C"/>
    <property type="match status" value="1"/>
</dbReference>
<accession>A0A3S0YCE4</accession>
<dbReference type="AlphaFoldDB" id="A0A3S0YCE4"/>
<evidence type="ECO:0000259" key="3">
    <source>
        <dbReference type="PROSITE" id="PS51898"/>
    </source>
</evidence>
<organism evidence="4 5">
    <name type="scientific">Vreelandella andesensis</name>
    <dbReference type="NCBI Taxonomy" id="447567"/>
    <lineage>
        <taxon>Bacteria</taxon>
        <taxon>Pseudomonadati</taxon>
        <taxon>Pseudomonadota</taxon>
        <taxon>Gammaproteobacteria</taxon>
        <taxon>Oceanospirillales</taxon>
        <taxon>Halomonadaceae</taxon>
        <taxon>Vreelandella</taxon>
    </lineage>
</organism>